<protein>
    <recommendedName>
        <fullName evidence="4">Ig-like domain-containing protein</fullName>
    </recommendedName>
</protein>
<dbReference type="EMBL" id="JASAOG010000078">
    <property type="protein sequence ID" value="KAK0054411.1"/>
    <property type="molecule type" value="Genomic_DNA"/>
</dbReference>
<proteinExistence type="predicted"/>
<organism evidence="2 3">
    <name type="scientific">Biomphalaria pfeifferi</name>
    <name type="common">Bloodfluke planorb</name>
    <name type="synonym">Freshwater snail</name>
    <dbReference type="NCBI Taxonomy" id="112525"/>
    <lineage>
        <taxon>Eukaryota</taxon>
        <taxon>Metazoa</taxon>
        <taxon>Spiralia</taxon>
        <taxon>Lophotrochozoa</taxon>
        <taxon>Mollusca</taxon>
        <taxon>Gastropoda</taxon>
        <taxon>Heterobranchia</taxon>
        <taxon>Euthyneura</taxon>
        <taxon>Panpulmonata</taxon>
        <taxon>Hygrophila</taxon>
        <taxon>Lymnaeoidea</taxon>
        <taxon>Planorbidae</taxon>
        <taxon>Biomphalaria</taxon>
    </lineage>
</organism>
<feature type="transmembrane region" description="Helical" evidence="1">
    <location>
        <begin position="549"/>
        <end position="569"/>
    </location>
</feature>
<evidence type="ECO:0000313" key="3">
    <source>
        <dbReference type="Proteomes" id="UP001233172"/>
    </source>
</evidence>
<keyword evidence="1" id="KW-0472">Membrane</keyword>
<comment type="caution">
    <text evidence="2">The sequence shown here is derived from an EMBL/GenBank/DDBJ whole genome shotgun (WGS) entry which is preliminary data.</text>
</comment>
<keyword evidence="1" id="KW-0812">Transmembrane</keyword>
<keyword evidence="1" id="KW-1133">Transmembrane helix</keyword>
<reference evidence="2" key="2">
    <citation type="submission" date="2023-04" db="EMBL/GenBank/DDBJ databases">
        <authorList>
            <person name="Bu L."/>
            <person name="Lu L."/>
            <person name="Laidemitt M.R."/>
            <person name="Zhang S.M."/>
            <person name="Mutuku M."/>
            <person name="Mkoji G."/>
            <person name="Steinauer M."/>
            <person name="Loker E.S."/>
        </authorList>
    </citation>
    <scope>NUCLEOTIDE SEQUENCE</scope>
    <source>
        <strain evidence="2">KasaAsao</strain>
        <tissue evidence="2">Whole Snail</tissue>
    </source>
</reference>
<evidence type="ECO:0000256" key="1">
    <source>
        <dbReference type="SAM" id="Phobius"/>
    </source>
</evidence>
<gene>
    <name evidence="2" type="ORF">Bpfe_016239</name>
</gene>
<name>A0AAD8F8L9_BIOPF</name>
<sequence length="684" mass="77036">MKFVIRSNYFVSCFLIVTSIFVKEFSSNPEVACPLLQEGSHSPAIQCHMSIPQGLTVLKATITNMDQGKVLMDCRPHACRKMGRLYPRLRVTHANVTMSLEIDPVRRADAGRLTCDVVLKGNVTYSGHCDLQVVAVPDKPTCTYSITSTHVLVTCTTDRGFPIYGCLWTLRFTQIVSSLVPEVPEHKEFYIKGLRYYKTNCSFSFRIQAAGMYKVNITMYPVLTNVINYQITTSHVEVFQELDIFIEEATIEYFVFSHIYGNNMSRPLSSGQSSRVICQTSGQPKPTLSLFYRRFLGELNLVTQTVGNILEYAFDLTTCPFAGHFVCTAQNGLNTRPARSKLTLNCSKKHCTAPTYVRNDTTQDAKEIMMCVQSNPKPRFIQLHTDNKKANGLKCHKETRATNVTYLVDAGLVSVNLHRDDCSSHQWLEAISHSIRFPLVEFSLLSDNSLEDEKGPDCPRDVRISEIEIGKPVNVTWKHGGLNQTYSIRSGIVSNSVTLPETQEYSVNLQTTMTSNIVVIEVKDMVGRLRSCSYWLVQSPSEGWTADHLLLSLVGLLLLLLFILLIAVINKSKRNHETNQCNAGVFDIKNNVSSIFNIFHTFESTAFQKQVSPKKDASKDSKEVLDLQTGNQIFDDTFDEKPDQVIENVHHASVVPGVFYRLGKNLQTFQAHRMSECSQQLPQQ</sequence>
<accession>A0AAD8F8L9</accession>
<keyword evidence="3" id="KW-1185">Reference proteome</keyword>
<evidence type="ECO:0000313" key="2">
    <source>
        <dbReference type="EMBL" id="KAK0054411.1"/>
    </source>
</evidence>
<dbReference type="AlphaFoldDB" id="A0AAD8F8L9"/>
<evidence type="ECO:0008006" key="4">
    <source>
        <dbReference type="Google" id="ProtNLM"/>
    </source>
</evidence>
<reference evidence="2" key="1">
    <citation type="journal article" date="2023" name="PLoS Negl. Trop. Dis.">
        <title>A genome sequence for Biomphalaria pfeifferi, the major vector snail for the human-infecting parasite Schistosoma mansoni.</title>
        <authorList>
            <person name="Bu L."/>
            <person name="Lu L."/>
            <person name="Laidemitt M.R."/>
            <person name="Zhang S.M."/>
            <person name="Mutuku M."/>
            <person name="Mkoji G."/>
            <person name="Steinauer M."/>
            <person name="Loker E.S."/>
        </authorList>
    </citation>
    <scope>NUCLEOTIDE SEQUENCE</scope>
    <source>
        <strain evidence="2">KasaAsao</strain>
    </source>
</reference>
<dbReference type="Proteomes" id="UP001233172">
    <property type="component" value="Unassembled WGS sequence"/>
</dbReference>